<accession>A2EC51</accession>
<dbReference type="EMBL" id="DS113351">
    <property type="protein sequence ID" value="EAY09728.1"/>
    <property type="molecule type" value="Genomic_DNA"/>
</dbReference>
<dbReference type="SMART" id="SM00717">
    <property type="entry name" value="SANT"/>
    <property type="match status" value="2"/>
</dbReference>
<feature type="domain" description="HTH myb-type" evidence="3">
    <location>
        <begin position="64"/>
        <end position="88"/>
    </location>
</feature>
<dbReference type="VEuPathDB" id="TrichDB:TVAG_413770"/>
<feature type="domain" description="SANT" evidence="2">
    <location>
        <begin position="92"/>
        <end position="143"/>
    </location>
</feature>
<dbReference type="PANTHER" id="PTHR45614:SF253">
    <property type="entry name" value="CHROMOSOME UNDETERMINED SCAFFOLD_38, WHOLE GENOME SHOTGUN SEQUENCE"/>
    <property type="match status" value="1"/>
</dbReference>
<dbReference type="OrthoDB" id="2143914at2759"/>
<dbReference type="PROSITE" id="PS51293">
    <property type="entry name" value="SANT"/>
    <property type="match status" value="1"/>
</dbReference>
<proteinExistence type="predicted"/>
<feature type="domain" description="HTH myb-type" evidence="3">
    <location>
        <begin position="89"/>
        <end position="143"/>
    </location>
</feature>
<dbReference type="GO" id="GO:0005634">
    <property type="term" value="C:nucleus"/>
    <property type="evidence" value="ECO:0000318"/>
    <property type="project" value="GO_Central"/>
</dbReference>
<dbReference type="PANTHER" id="PTHR45614">
    <property type="entry name" value="MYB PROTEIN-RELATED"/>
    <property type="match status" value="1"/>
</dbReference>
<evidence type="ECO:0000259" key="1">
    <source>
        <dbReference type="PROSITE" id="PS50090"/>
    </source>
</evidence>
<dbReference type="InterPro" id="IPR050560">
    <property type="entry name" value="MYB_TF"/>
</dbReference>
<protein>
    <submittedName>
        <fullName evidence="4">Myb-like DNA-binding domain containing protein</fullName>
    </submittedName>
</protein>
<dbReference type="InterPro" id="IPR017884">
    <property type="entry name" value="SANT_dom"/>
</dbReference>
<dbReference type="Pfam" id="PF00249">
    <property type="entry name" value="Myb_DNA-binding"/>
    <property type="match status" value="2"/>
</dbReference>
<feature type="domain" description="Myb-like" evidence="1">
    <location>
        <begin position="37"/>
        <end position="88"/>
    </location>
</feature>
<dbReference type="PROSITE" id="PS51294">
    <property type="entry name" value="HTH_MYB"/>
    <property type="match status" value="2"/>
</dbReference>
<dbReference type="AlphaFoldDB" id="A2EC51"/>
<dbReference type="VEuPathDB" id="TrichDB:TVAGG3_0204910"/>
<dbReference type="GO" id="GO:0000981">
    <property type="term" value="F:DNA-binding transcription factor activity, RNA polymerase II-specific"/>
    <property type="evidence" value="ECO:0000318"/>
    <property type="project" value="GO_Central"/>
</dbReference>
<evidence type="ECO:0000259" key="3">
    <source>
        <dbReference type="PROSITE" id="PS51294"/>
    </source>
</evidence>
<dbReference type="Proteomes" id="UP000001542">
    <property type="component" value="Unassembled WGS sequence"/>
</dbReference>
<dbReference type="PROSITE" id="PS50090">
    <property type="entry name" value="MYB_LIKE"/>
    <property type="match status" value="2"/>
</dbReference>
<keyword evidence="4" id="KW-0238">DNA-binding</keyword>
<dbReference type="KEGG" id="tva:4767651"/>
<dbReference type="InParanoid" id="A2EC51"/>
<dbReference type="CDD" id="cd00167">
    <property type="entry name" value="SANT"/>
    <property type="match status" value="2"/>
</dbReference>
<keyword evidence="5" id="KW-1185">Reference proteome</keyword>
<organism evidence="4 5">
    <name type="scientific">Trichomonas vaginalis (strain ATCC PRA-98 / G3)</name>
    <dbReference type="NCBI Taxonomy" id="412133"/>
    <lineage>
        <taxon>Eukaryota</taxon>
        <taxon>Metamonada</taxon>
        <taxon>Parabasalia</taxon>
        <taxon>Trichomonadida</taxon>
        <taxon>Trichomonadidae</taxon>
        <taxon>Trichomonas</taxon>
    </lineage>
</organism>
<evidence type="ECO:0000259" key="2">
    <source>
        <dbReference type="PROSITE" id="PS51293"/>
    </source>
</evidence>
<evidence type="ECO:0000313" key="4">
    <source>
        <dbReference type="EMBL" id="EAY09728.1"/>
    </source>
</evidence>
<dbReference type="InterPro" id="IPR017930">
    <property type="entry name" value="Myb_dom"/>
</dbReference>
<dbReference type="GO" id="GO:0000978">
    <property type="term" value="F:RNA polymerase II cis-regulatory region sequence-specific DNA binding"/>
    <property type="evidence" value="ECO:0000318"/>
    <property type="project" value="GO_Central"/>
</dbReference>
<dbReference type="SUPFAM" id="SSF46689">
    <property type="entry name" value="Homeodomain-like"/>
    <property type="match status" value="1"/>
</dbReference>
<dbReference type="SMR" id="A2EC51"/>
<sequence length="157" mass="18721">MEKPSITLPPISNLIGVAKPEHHTLDFDALLKPEIKNEGPKKIKFDRNEDMMLYNIVTSRLCSNWNEVAALMRTRSARQCRERWNNYLNPFLRNDPWSPQEDELLLSKFKEFGQKWRKISKFFVNRSDNALRNRYYVLERRINKYHTSSQNSEESSN</sequence>
<dbReference type="eggNOG" id="KOG0048">
    <property type="taxonomic scope" value="Eukaryota"/>
</dbReference>
<dbReference type="Gene3D" id="1.10.10.60">
    <property type="entry name" value="Homeodomain-like"/>
    <property type="match status" value="2"/>
</dbReference>
<dbReference type="InterPro" id="IPR009057">
    <property type="entry name" value="Homeodomain-like_sf"/>
</dbReference>
<gene>
    <name evidence="4" type="ORF">TVAG_413770</name>
</gene>
<name>A2EC51_TRIV3</name>
<dbReference type="STRING" id="5722.A2EC51"/>
<feature type="domain" description="Myb-like" evidence="1">
    <location>
        <begin position="89"/>
        <end position="139"/>
    </location>
</feature>
<evidence type="ECO:0000313" key="5">
    <source>
        <dbReference type="Proteomes" id="UP000001542"/>
    </source>
</evidence>
<reference evidence="4" key="2">
    <citation type="journal article" date="2007" name="Science">
        <title>Draft genome sequence of the sexually transmitted pathogen Trichomonas vaginalis.</title>
        <authorList>
            <person name="Carlton J.M."/>
            <person name="Hirt R.P."/>
            <person name="Silva J.C."/>
            <person name="Delcher A.L."/>
            <person name="Schatz M."/>
            <person name="Zhao Q."/>
            <person name="Wortman J.R."/>
            <person name="Bidwell S.L."/>
            <person name="Alsmark U.C.M."/>
            <person name="Besteiro S."/>
            <person name="Sicheritz-Ponten T."/>
            <person name="Noel C.J."/>
            <person name="Dacks J.B."/>
            <person name="Foster P.G."/>
            <person name="Simillion C."/>
            <person name="Van de Peer Y."/>
            <person name="Miranda-Saavedra D."/>
            <person name="Barton G.J."/>
            <person name="Westrop G.D."/>
            <person name="Mueller S."/>
            <person name="Dessi D."/>
            <person name="Fiori P.L."/>
            <person name="Ren Q."/>
            <person name="Paulsen I."/>
            <person name="Zhang H."/>
            <person name="Bastida-Corcuera F.D."/>
            <person name="Simoes-Barbosa A."/>
            <person name="Brown M.T."/>
            <person name="Hayes R.D."/>
            <person name="Mukherjee M."/>
            <person name="Okumura C.Y."/>
            <person name="Schneider R."/>
            <person name="Smith A.J."/>
            <person name="Vanacova S."/>
            <person name="Villalvazo M."/>
            <person name="Haas B.J."/>
            <person name="Pertea M."/>
            <person name="Feldblyum T.V."/>
            <person name="Utterback T.R."/>
            <person name="Shu C.L."/>
            <person name="Osoegawa K."/>
            <person name="de Jong P.J."/>
            <person name="Hrdy I."/>
            <person name="Horvathova L."/>
            <person name="Zubacova Z."/>
            <person name="Dolezal P."/>
            <person name="Malik S.B."/>
            <person name="Logsdon J.M. Jr."/>
            <person name="Henze K."/>
            <person name="Gupta A."/>
            <person name="Wang C.C."/>
            <person name="Dunne R.L."/>
            <person name="Upcroft J.A."/>
            <person name="Upcroft P."/>
            <person name="White O."/>
            <person name="Salzberg S.L."/>
            <person name="Tang P."/>
            <person name="Chiu C.-H."/>
            <person name="Lee Y.-S."/>
            <person name="Embley T.M."/>
            <person name="Coombs G.H."/>
            <person name="Mottram J.C."/>
            <person name="Tachezy J."/>
            <person name="Fraser-Liggett C.M."/>
            <person name="Johnson P.J."/>
        </authorList>
    </citation>
    <scope>NUCLEOTIDE SEQUENCE [LARGE SCALE GENOMIC DNA]</scope>
    <source>
        <strain evidence="4">G3</strain>
    </source>
</reference>
<dbReference type="GO" id="GO:0006355">
    <property type="term" value="P:regulation of DNA-templated transcription"/>
    <property type="evidence" value="ECO:0000318"/>
    <property type="project" value="GO_Central"/>
</dbReference>
<dbReference type="RefSeq" id="XP_001321951.1">
    <property type="nucleotide sequence ID" value="XM_001321916.1"/>
</dbReference>
<dbReference type="InterPro" id="IPR001005">
    <property type="entry name" value="SANT/Myb"/>
</dbReference>
<reference evidence="4" key="1">
    <citation type="submission" date="2006-10" db="EMBL/GenBank/DDBJ databases">
        <authorList>
            <person name="Amadeo P."/>
            <person name="Zhao Q."/>
            <person name="Wortman J."/>
            <person name="Fraser-Liggett C."/>
            <person name="Carlton J."/>
        </authorList>
    </citation>
    <scope>NUCLEOTIDE SEQUENCE</scope>
    <source>
        <strain evidence="4">G3</strain>
    </source>
</reference>